<comment type="caution">
    <text evidence="1">The sequence shown here is derived from an EMBL/GenBank/DDBJ whole genome shotgun (WGS) entry which is preliminary data.</text>
</comment>
<organism evidence="1 2">
    <name type="scientific">Cupriavidus respiraculi</name>
    <dbReference type="NCBI Taxonomy" id="195930"/>
    <lineage>
        <taxon>Bacteria</taxon>
        <taxon>Pseudomonadati</taxon>
        <taxon>Pseudomonadota</taxon>
        <taxon>Betaproteobacteria</taxon>
        <taxon>Burkholderiales</taxon>
        <taxon>Burkholderiaceae</taxon>
        <taxon>Cupriavidus</taxon>
    </lineage>
</organism>
<dbReference type="Gene3D" id="1.25.40.10">
    <property type="entry name" value="Tetratricopeptide repeat domain"/>
    <property type="match status" value="1"/>
</dbReference>
<evidence type="ECO:0000313" key="2">
    <source>
        <dbReference type="Proteomes" id="UP000721236"/>
    </source>
</evidence>
<keyword evidence="2" id="KW-1185">Reference proteome</keyword>
<reference evidence="1 2" key="1">
    <citation type="submission" date="2021-08" db="EMBL/GenBank/DDBJ databases">
        <authorList>
            <person name="Peeters C."/>
        </authorList>
    </citation>
    <scope>NUCLEOTIDE SEQUENCE [LARGE SCALE GENOMIC DNA]</scope>
    <source>
        <strain evidence="1 2">LMG 21510</strain>
    </source>
</reference>
<protein>
    <recommendedName>
        <fullName evidence="3">Tetratricopeptide repeat protein</fullName>
    </recommendedName>
</protein>
<gene>
    <name evidence="1" type="ORF">LMG21510_00852</name>
</gene>
<dbReference type="SUPFAM" id="SSF48452">
    <property type="entry name" value="TPR-like"/>
    <property type="match status" value="1"/>
</dbReference>
<evidence type="ECO:0000313" key="1">
    <source>
        <dbReference type="EMBL" id="CAG9167781.1"/>
    </source>
</evidence>
<dbReference type="InterPro" id="IPR011990">
    <property type="entry name" value="TPR-like_helical_dom_sf"/>
</dbReference>
<name>A0ABM8WKD1_9BURK</name>
<dbReference type="EMBL" id="CAJZAH010000001">
    <property type="protein sequence ID" value="CAG9167781.1"/>
    <property type="molecule type" value="Genomic_DNA"/>
</dbReference>
<proteinExistence type="predicted"/>
<evidence type="ECO:0008006" key="3">
    <source>
        <dbReference type="Google" id="ProtNLM"/>
    </source>
</evidence>
<accession>A0ABM8WKD1</accession>
<dbReference type="Proteomes" id="UP000721236">
    <property type="component" value="Unassembled WGS sequence"/>
</dbReference>
<sequence length="262" mass="29221">MTNKVVELTTQRYPNDFEVRRCESGVRRLLEPPGPDTDPARCYVVLGLLRVIRSDGKGALDAIRNARRLKPADSGTVINLLAALQNLGEIREAGSLADEWRNRATGDPHLLSALCTAYKSAYRAEDSLQILAELSALKPASRSADRALLQKALARSIEARAIEGYSRQDMQDRLRFAIDVMREEGLAYLLRHCHWILQDGSSAHTFFVDASLERCAALDWLIIDRVVERFERAGGEVMSFRCLPVDAYFDMCGPAAENEVAL</sequence>
<dbReference type="RefSeq" id="WP_224039858.1">
    <property type="nucleotide sequence ID" value="NZ_CAJZAH010000001.1"/>
</dbReference>